<evidence type="ECO:0000313" key="3">
    <source>
        <dbReference type="EMBL" id="KAJ3209800.1"/>
    </source>
</evidence>
<proteinExistence type="inferred from homology"/>
<evidence type="ECO:0000259" key="2">
    <source>
        <dbReference type="Pfam" id="PF03981"/>
    </source>
</evidence>
<dbReference type="EMBL" id="JADGJW010000922">
    <property type="protein sequence ID" value="KAJ3209800.1"/>
    <property type="molecule type" value="Genomic_DNA"/>
</dbReference>
<reference evidence="3" key="1">
    <citation type="submission" date="2020-05" db="EMBL/GenBank/DDBJ databases">
        <title>Phylogenomic resolution of chytrid fungi.</title>
        <authorList>
            <person name="Stajich J.E."/>
            <person name="Amses K."/>
            <person name="Simmons R."/>
            <person name="Seto K."/>
            <person name="Myers J."/>
            <person name="Bonds A."/>
            <person name="Quandt C.A."/>
            <person name="Barry K."/>
            <person name="Liu P."/>
            <person name="Grigoriev I."/>
            <person name="Longcore J.E."/>
            <person name="James T.Y."/>
        </authorList>
    </citation>
    <scope>NUCLEOTIDE SEQUENCE</scope>
    <source>
        <strain evidence="3">JEL0476</strain>
    </source>
</reference>
<organism evidence="3 4">
    <name type="scientific">Clydaea vesicula</name>
    <dbReference type="NCBI Taxonomy" id="447962"/>
    <lineage>
        <taxon>Eukaryota</taxon>
        <taxon>Fungi</taxon>
        <taxon>Fungi incertae sedis</taxon>
        <taxon>Chytridiomycota</taxon>
        <taxon>Chytridiomycota incertae sedis</taxon>
        <taxon>Chytridiomycetes</taxon>
        <taxon>Lobulomycetales</taxon>
        <taxon>Lobulomycetaceae</taxon>
        <taxon>Clydaea</taxon>
    </lineage>
</organism>
<gene>
    <name evidence="3" type="ORF">HK099_008431</name>
</gene>
<comment type="caution">
    <text evidence="3">The sequence shown here is derived from an EMBL/GenBank/DDBJ whole genome shotgun (WGS) entry which is preliminary data.</text>
</comment>
<name>A0AAD5TVD1_9FUNG</name>
<accession>A0AAD5TVD1</accession>
<dbReference type="PANTHER" id="PTHR12184:SF1">
    <property type="entry name" value="UBIQUINOL-CYTOCHROME-C REDUCTASE COMPLEX ASSEMBLY FACTOR 1"/>
    <property type="match status" value="1"/>
</dbReference>
<dbReference type="InterPro" id="IPR007129">
    <property type="entry name" value="Ubiqinol_cyt_c_chaperone_CPB3"/>
</dbReference>
<dbReference type="GO" id="GO:0034551">
    <property type="term" value="P:mitochondrial respiratory chain complex III assembly"/>
    <property type="evidence" value="ECO:0007669"/>
    <property type="project" value="TreeGrafter"/>
</dbReference>
<evidence type="ECO:0000313" key="4">
    <source>
        <dbReference type="Proteomes" id="UP001211065"/>
    </source>
</evidence>
<sequence>MSRIDDARVAYQSCSDQIEIKSNFFVDELNLIDNFQTWFSITVLHMWILNARLRQEGPAGKEMRQELFNHLWLDVEIQLDKAGARKNVGTLIKGLIDGYYGQTLAYDEGLAKGDAVLASALYRNVFRANVNSDNKFVNLVELGKLTEYVRLQLQNLENSVRADVLTSRTKFLDL</sequence>
<dbReference type="PANTHER" id="PTHR12184">
    <property type="entry name" value="UBIQUINOL-CYTOCHROME C REDUCTASE COMPLEX ASSEMBLY FACTOR 1 FAMILY MEMBER"/>
    <property type="match status" value="1"/>
</dbReference>
<feature type="domain" description="Ubiquinol-cytochrome c chaperone" evidence="2">
    <location>
        <begin position="28"/>
        <end position="169"/>
    </location>
</feature>
<dbReference type="InterPro" id="IPR021150">
    <property type="entry name" value="Ubiq_cyt_c_chap"/>
</dbReference>
<comment type="similarity">
    <text evidence="1">Belongs to the CBP3 family.</text>
</comment>
<dbReference type="GO" id="GO:0005739">
    <property type="term" value="C:mitochondrion"/>
    <property type="evidence" value="ECO:0007669"/>
    <property type="project" value="TreeGrafter"/>
</dbReference>
<protein>
    <recommendedName>
        <fullName evidence="2">Ubiquinol-cytochrome c chaperone domain-containing protein</fullName>
    </recommendedName>
</protein>
<dbReference type="Pfam" id="PF03981">
    <property type="entry name" value="Ubiq_cyt_C_chap"/>
    <property type="match status" value="1"/>
</dbReference>
<evidence type="ECO:0000256" key="1">
    <source>
        <dbReference type="ARBA" id="ARBA00006407"/>
    </source>
</evidence>
<keyword evidence="4" id="KW-1185">Reference proteome</keyword>
<dbReference type="Proteomes" id="UP001211065">
    <property type="component" value="Unassembled WGS sequence"/>
</dbReference>
<dbReference type="AlphaFoldDB" id="A0AAD5TVD1"/>